<name>A0A3N4HQQ6_ASCIM</name>
<gene>
    <name evidence="1" type="ORF">BJ508DRAFT_332206</name>
</gene>
<organism evidence="1 2">
    <name type="scientific">Ascobolus immersus RN42</name>
    <dbReference type="NCBI Taxonomy" id="1160509"/>
    <lineage>
        <taxon>Eukaryota</taxon>
        <taxon>Fungi</taxon>
        <taxon>Dikarya</taxon>
        <taxon>Ascomycota</taxon>
        <taxon>Pezizomycotina</taxon>
        <taxon>Pezizomycetes</taxon>
        <taxon>Pezizales</taxon>
        <taxon>Ascobolaceae</taxon>
        <taxon>Ascobolus</taxon>
    </lineage>
</organism>
<dbReference type="AlphaFoldDB" id="A0A3N4HQQ6"/>
<dbReference type="Proteomes" id="UP000275078">
    <property type="component" value="Unassembled WGS sequence"/>
</dbReference>
<reference evidence="1 2" key="1">
    <citation type="journal article" date="2018" name="Nat. Ecol. Evol.">
        <title>Pezizomycetes genomes reveal the molecular basis of ectomycorrhizal truffle lifestyle.</title>
        <authorList>
            <person name="Murat C."/>
            <person name="Payen T."/>
            <person name="Noel B."/>
            <person name="Kuo A."/>
            <person name="Morin E."/>
            <person name="Chen J."/>
            <person name="Kohler A."/>
            <person name="Krizsan K."/>
            <person name="Balestrini R."/>
            <person name="Da Silva C."/>
            <person name="Montanini B."/>
            <person name="Hainaut M."/>
            <person name="Levati E."/>
            <person name="Barry K.W."/>
            <person name="Belfiori B."/>
            <person name="Cichocki N."/>
            <person name="Clum A."/>
            <person name="Dockter R.B."/>
            <person name="Fauchery L."/>
            <person name="Guy J."/>
            <person name="Iotti M."/>
            <person name="Le Tacon F."/>
            <person name="Lindquist E.A."/>
            <person name="Lipzen A."/>
            <person name="Malagnac F."/>
            <person name="Mello A."/>
            <person name="Molinier V."/>
            <person name="Miyauchi S."/>
            <person name="Poulain J."/>
            <person name="Riccioni C."/>
            <person name="Rubini A."/>
            <person name="Sitrit Y."/>
            <person name="Splivallo R."/>
            <person name="Traeger S."/>
            <person name="Wang M."/>
            <person name="Zifcakova L."/>
            <person name="Wipf D."/>
            <person name="Zambonelli A."/>
            <person name="Paolocci F."/>
            <person name="Nowrousian M."/>
            <person name="Ottonello S."/>
            <person name="Baldrian P."/>
            <person name="Spatafora J.W."/>
            <person name="Henrissat B."/>
            <person name="Nagy L.G."/>
            <person name="Aury J.M."/>
            <person name="Wincker P."/>
            <person name="Grigoriev I.V."/>
            <person name="Bonfante P."/>
            <person name="Martin F.M."/>
        </authorList>
    </citation>
    <scope>NUCLEOTIDE SEQUENCE [LARGE SCALE GENOMIC DNA]</scope>
    <source>
        <strain evidence="1 2">RN42</strain>
    </source>
</reference>
<evidence type="ECO:0000313" key="2">
    <source>
        <dbReference type="Proteomes" id="UP000275078"/>
    </source>
</evidence>
<dbReference type="EMBL" id="ML119766">
    <property type="protein sequence ID" value="RPA75316.1"/>
    <property type="molecule type" value="Genomic_DNA"/>
</dbReference>
<evidence type="ECO:0000313" key="1">
    <source>
        <dbReference type="EMBL" id="RPA75316.1"/>
    </source>
</evidence>
<protein>
    <submittedName>
        <fullName evidence="1">Uncharacterized protein</fullName>
    </submittedName>
</protein>
<sequence length="206" mass="24069">MNINEQINNALLLSFESLSKWVQSKLDLHTAAYQAYNRSPTQYYEPRLHSPYLQIKEELYCRKSEWEEDLAFLTFRKGVIDTAENASENERFLIENIFPIVRDAIIQPLQYHDKGYLEYILGTRDACEYAQSDLDRYKCIFETVEESLRLYDAVVLTRLPKLSRLRNEQDIAGVWKEAGKSEGMNVHMQALKVYGLDGTTAWQGFH</sequence>
<proteinExistence type="predicted"/>
<keyword evidence="2" id="KW-1185">Reference proteome</keyword>
<accession>A0A3N4HQQ6</accession>